<evidence type="ECO:0000256" key="8">
    <source>
        <dbReference type="ARBA" id="ARBA00023128"/>
    </source>
</evidence>
<evidence type="ECO:0000256" key="2">
    <source>
        <dbReference type="ARBA" id="ARBA00006375"/>
    </source>
</evidence>
<dbReference type="PANTHER" id="PTHR45618">
    <property type="entry name" value="MITOCHONDRIAL DICARBOXYLATE CARRIER-RELATED"/>
    <property type="match status" value="1"/>
</dbReference>
<keyword evidence="5" id="KW-0677">Repeat</keyword>
<keyword evidence="9 10" id="KW-0472">Membrane</keyword>
<feature type="repeat" description="Solcar" evidence="10">
    <location>
        <begin position="196"/>
        <end position="337"/>
    </location>
</feature>
<evidence type="ECO:0000256" key="1">
    <source>
        <dbReference type="ARBA" id="ARBA00004448"/>
    </source>
</evidence>
<accession>A0A7R9EGF7</accession>
<sequence length="343" mass="37675">MARRPGLLVTYPMDLIKTRLQIQGELAAVQEGLSSAPHRGMVQTAAGVIKEEGFFKLWHGLTPAIYRNIVYSGTRIVIYQKVREYVLKPDPSGNYSIWKSAVNGMFSGVVAQFLANPADLVKIQMQMEGKRRLMGKPQRIASPLKAFQSIYGKAGMAGLWKGAVPNMQRAALVNLGDLAAYDSSKRFLLSKTGLQDNYITHIIASICAGFVAAITGTPADVVKARVMNQPVDDKGSGVPQDLSNLVEVGLNLSGIQARCRRETGGWSGLKPTSLEQGLASWLRVRGGLLYKNTADCFIQSIRNEGFFALYKGFVPMWFRLAPWALTFWVTSEQIRLLLGAATF</sequence>
<proteinExistence type="inferred from homology"/>
<keyword evidence="4 10" id="KW-0812">Transmembrane</keyword>
<evidence type="ECO:0000256" key="4">
    <source>
        <dbReference type="ARBA" id="ARBA00022692"/>
    </source>
</evidence>
<gene>
    <name evidence="12" type="ORF">TMSB3V08_LOCUS10202</name>
</gene>
<keyword evidence="6" id="KW-0999">Mitochondrion inner membrane</keyword>
<reference evidence="12" key="1">
    <citation type="submission" date="2020-11" db="EMBL/GenBank/DDBJ databases">
        <authorList>
            <person name="Tran Van P."/>
        </authorList>
    </citation>
    <scope>NUCLEOTIDE SEQUENCE</scope>
</reference>
<dbReference type="PROSITE" id="PS50920">
    <property type="entry name" value="SOLCAR"/>
    <property type="match status" value="3"/>
</dbReference>
<evidence type="ECO:0000256" key="10">
    <source>
        <dbReference type="PROSITE-ProRule" id="PRU00282"/>
    </source>
</evidence>
<evidence type="ECO:0008006" key="13">
    <source>
        <dbReference type="Google" id="ProtNLM"/>
    </source>
</evidence>
<dbReference type="InterPro" id="IPR018108">
    <property type="entry name" value="MCP_transmembrane"/>
</dbReference>
<evidence type="ECO:0000256" key="3">
    <source>
        <dbReference type="ARBA" id="ARBA00022448"/>
    </source>
</evidence>
<dbReference type="InterPro" id="IPR050391">
    <property type="entry name" value="Mito_Metabolite_Transporter"/>
</dbReference>
<dbReference type="GO" id="GO:0055085">
    <property type="term" value="P:transmembrane transport"/>
    <property type="evidence" value="ECO:0007669"/>
    <property type="project" value="InterPro"/>
</dbReference>
<protein>
    <recommendedName>
        <fullName evidence="13">Mitochondrial uncoupling protein 4</fullName>
    </recommendedName>
</protein>
<dbReference type="GO" id="GO:0005743">
    <property type="term" value="C:mitochondrial inner membrane"/>
    <property type="evidence" value="ECO:0007669"/>
    <property type="project" value="UniProtKB-SubCell"/>
</dbReference>
<name>A0A7R9EGF7_9NEOP</name>
<dbReference type="InterPro" id="IPR023395">
    <property type="entry name" value="MCP_dom_sf"/>
</dbReference>
<organism evidence="12">
    <name type="scientific">Timema monikensis</name>
    <dbReference type="NCBI Taxonomy" id="170555"/>
    <lineage>
        <taxon>Eukaryota</taxon>
        <taxon>Metazoa</taxon>
        <taxon>Ecdysozoa</taxon>
        <taxon>Arthropoda</taxon>
        <taxon>Hexapoda</taxon>
        <taxon>Insecta</taxon>
        <taxon>Pterygota</taxon>
        <taxon>Neoptera</taxon>
        <taxon>Polyneoptera</taxon>
        <taxon>Phasmatodea</taxon>
        <taxon>Timematodea</taxon>
        <taxon>Timematoidea</taxon>
        <taxon>Timematidae</taxon>
        <taxon>Timema</taxon>
    </lineage>
</organism>
<keyword evidence="8" id="KW-0496">Mitochondrion</keyword>
<dbReference type="EMBL" id="OB796525">
    <property type="protein sequence ID" value="CAD7433531.1"/>
    <property type="molecule type" value="Genomic_DNA"/>
</dbReference>
<evidence type="ECO:0000313" key="12">
    <source>
        <dbReference type="EMBL" id="CAD7433531.1"/>
    </source>
</evidence>
<evidence type="ECO:0000256" key="9">
    <source>
        <dbReference type="ARBA" id="ARBA00023136"/>
    </source>
</evidence>
<keyword evidence="7" id="KW-1133">Transmembrane helix</keyword>
<dbReference type="PRINTS" id="PR00926">
    <property type="entry name" value="MITOCARRIER"/>
</dbReference>
<evidence type="ECO:0000256" key="6">
    <source>
        <dbReference type="ARBA" id="ARBA00022792"/>
    </source>
</evidence>
<keyword evidence="3 11" id="KW-0813">Transport</keyword>
<dbReference type="Pfam" id="PF00153">
    <property type="entry name" value="Mito_carr"/>
    <property type="match status" value="4"/>
</dbReference>
<dbReference type="Gene3D" id="1.50.40.10">
    <property type="entry name" value="Mitochondrial carrier domain"/>
    <property type="match status" value="1"/>
</dbReference>
<dbReference type="AlphaFoldDB" id="A0A7R9EGF7"/>
<comment type="subcellular location">
    <subcellularLocation>
        <location evidence="1">Mitochondrion inner membrane</location>
        <topology evidence="1">Multi-pass membrane protein</topology>
    </subcellularLocation>
</comment>
<evidence type="ECO:0000256" key="11">
    <source>
        <dbReference type="RuleBase" id="RU000488"/>
    </source>
</evidence>
<dbReference type="InterPro" id="IPR002067">
    <property type="entry name" value="MCP"/>
</dbReference>
<evidence type="ECO:0000256" key="7">
    <source>
        <dbReference type="ARBA" id="ARBA00022989"/>
    </source>
</evidence>
<feature type="repeat" description="Solcar" evidence="10">
    <location>
        <begin position="95"/>
        <end position="187"/>
    </location>
</feature>
<comment type="similarity">
    <text evidence="2 11">Belongs to the mitochondrial carrier (TC 2.A.29) family.</text>
</comment>
<evidence type="ECO:0000256" key="5">
    <source>
        <dbReference type="ARBA" id="ARBA00022737"/>
    </source>
</evidence>
<dbReference type="SUPFAM" id="SSF103506">
    <property type="entry name" value="Mitochondrial carrier"/>
    <property type="match status" value="1"/>
</dbReference>
<dbReference type="FunFam" id="1.50.40.10:FF:000062">
    <property type="entry name" value="mitochondrial uncoupling protein 3"/>
    <property type="match status" value="1"/>
</dbReference>
<feature type="repeat" description="Solcar" evidence="10">
    <location>
        <begin position="1"/>
        <end position="85"/>
    </location>
</feature>